<proteinExistence type="inferred from homology"/>
<feature type="domain" description="ABC transmembrane type-1" evidence="9">
    <location>
        <begin position="89"/>
        <end position="301"/>
    </location>
</feature>
<evidence type="ECO:0000256" key="2">
    <source>
        <dbReference type="ARBA" id="ARBA00022448"/>
    </source>
</evidence>
<dbReference type="AlphaFoldDB" id="A0A4R5KUJ7"/>
<comment type="caution">
    <text evidence="10">The sequence shown here is derived from an EMBL/GenBank/DDBJ whole genome shotgun (WGS) entry which is preliminary data.</text>
</comment>
<evidence type="ECO:0000256" key="1">
    <source>
        <dbReference type="ARBA" id="ARBA00004651"/>
    </source>
</evidence>
<dbReference type="InterPro" id="IPR051393">
    <property type="entry name" value="ABC_transporter_permease"/>
</dbReference>
<dbReference type="EMBL" id="SMRT01000003">
    <property type="protein sequence ID" value="TDF98607.1"/>
    <property type="molecule type" value="Genomic_DNA"/>
</dbReference>
<feature type="transmembrane region" description="Helical" evidence="7">
    <location>
        <begin position="30"/>
        <end position="52"/>
    </location>
</feature>
<dbReference type="RefSeq" id="WP_133226816.1">
    <property type="nucleotide sequence ID" value="NZ_SMRT01000003.1"/>
</dbReference>
<evidence type="ECO:0000256" key="3">
    <source>
        <dbReference type="ARBA" id="ARBA00022475"/>
    </source>
</evidence>
<evidence type="ECO:0000256" key="7">
    <source>
        <dbReference type="RuleBase" id="RU363032"/>
    </source>
</evidence>
<dbReference type="Pfam" id="PF00528">
    <property type="entry name" value="BPD_transp_1"/>
    <property type="match status" value="1"/>
</dbReference>
<dbReference type="CDD" id="cd06261">
    <property type="entry name" value="TM_PBP2"/>
    <property type="match status" value="1"/>
</dbReference>
<feature type="transmembrane region" description="Helical" evidence="7">
    <location>
        <begin position="229"/>
        <end position="254"/>
    </location>
</feature>
<dbReference type="InterPro" id="IPR035906">
    <property type="entry name" value="MetI-like_sf"/>
</dbReference>
<keyword evidence="6 7" id="KW-0472">Membrane</keyword>
<keyword evidence="2 7" id="KW-0813">Transport</keyword>
<reference evidence="10 11" key="1">
    <citation type="submission" date="2019-03" db="EMBL/GenBank/DDBJ databases">
        <title>This is whole genome sequence of Paenibacillus sp MS74 strain.</title>
        <authorList>
            <person name="Trinh H.N."/>
        </authorList>
    </citation>
    <scope>NUCLEOTIDE SEQUENCE [LARGE SCALE GENOMIC DNA]</scope>
    <source>
        <strain evidence="10 11">MS74</strain>
    </source>
</reference>
<feature type="transmembrane region" description="Helical" evidence="7">
    <location>
        <begin position="175"/>
        <end position="194"/>
    </location>
</feature>
<evidence type="ECO:0000256" key="8">
    <source>
        <dbReference type="SAM" id="MobiDB-lite"/>
    </source>
</evidence>
<dbReference type="SUPFAM" id="SSF161098">
    <property type="entry name" value="MetI-like"/>
    <property type="match status" value="1"/>
</dbReference>
<name>A0A4R5KUJ7_9BACL</name>
<organism evidence="10 11">
    <name type="scientific">Paenibacillus piri</name>
    <dbReference type="NCBI Taxonomy" id="2547395"/>
    <lineage>
        <taxon>Bacteria</taxon>
        <taxon>Bacillati</taxon>
        <taxon>Bacillota</taxon>
        <taxon>Bacilli</taxon>
        <taxon>Bacillales</taxon>
        <taxon>Paenibacillaceae</taxon>
        <taxon>Paenibacillus</taxon>
    </lineage>
</organism>
<keyword evidence="4 7" id="KW-0812">Transmembrane</keyword>
<evidence type="ECO:0000313" key="11">
    <source>
        <dbReference type="Proteomes" id="UP000295636"/>
    </source>
</evidence>
<dbReference type="Gene3D" id="1.10.3720.10">
    <property type="entry name" value="MetI-like"/>
    <property type="match status" value="1"/>
</dbReference>
<feature type="compositionally biased region" description="Polar residues" evidence="8">
    <location>
        <begin position="1"/>
        <end position="19"/>
    </location>
</feature>
<dbReference type="InterPro" id="IPR000515">
    <property type="entry name" value="MetI-like"/>
</dbReference>
<keyword evidence="3" id="KW-1003">Cell membrane</keyword>
<sequence length="314" mass="35079">MDSTTTASTLGSIAKTQSQMKRRRARSKRITVALFIAPALLVYLIYIVYPIFGTFQYSLYDWKGGADKTFVGFNNYAKLFADSVFWVSLANNLKVVLASVFLQIPLGLLMALLLFAPIKGMRFFQTVYFMPFLMSTVAIGLLWVFMFDPLNGSVNKLIGLFGIDNVAWLSDEKTAMASILLVVVWQYSPFYMILFKAAIVGISEELYEAAAIDGAGPWTRFASITFPMLLPTIVTSSILAIVGSLKAFDIFYIMTGGGPNSKTELLGIYMYKQAFIHFNMGFASAVAFMMFLLAFLVAGTIQYMEYNRKKKEAF</sequence>
<feature type="transmembrane region" description="Helical" evidence="7">
    <location>
        <begin position="95"/>
        <end position="115"/>
    </location>
</feature>
<accession>A0A4R5KUJ7</accession>
<dbReference type="PROSITE" id="PS50928">
    <property type="entry name" value="ABC_TM1"/>
    <property type="match status" value="1"/>
</dbReference>
<evidence type="ECO:0000313" key="10">
    <source>
        <dbReference type="EMBL" id="TDF98607.1"/>
    </source>
</evidence>
<dbReference type="PANTHER" id="PTHR30193">
    <property type="entry name" value="ABC TRANSPORTER PERMEASE PROTEIN"/>
    <property type="match status" value="1"/>
</dbReference>
<evidence type="ECO:0000256" key="4">
    <source>
        <dbReference type="ARBA" id="ARBA00022692"/>
    </source>
</evidence>
<feature type="transmembrane region" description="Helical" evidence="7">
    <location>
        <begin position="274"/>
        <end position="301"/>
    </location>
</feature>
<gene>
    <name evidence="10" type="ORF">E1757_08670</name>
</gene>
<evidence type="ECO:0000259" key="9">
    <source>
        <dbReference type="PROSITE" id="PS50928"/>
    </source>
</evidence>
<dbReference type="GO" id="GO:0055085">
    <property type="term" value="P:transmembrane transport"/>
    <property type="evidence" value="ECO:0007669"/>
    <property type="project" value="InterPro"/>
</dbReference>
<protein>
    <submittedName>
        <fullName evidence="10">Sugar ABC transporter permease</fullName>
    </submittedName>
</protein>
<keyword evidence="5 7" id="KW-1133">Transmembrane helix</keyword>
<evidence type="ECO:0000256" key="6">
    <source>
        <dbReference type="ARBA" id="ARBA00023136"/>
    </source>
</evidence>
<feature type="region of interest" description="Disordered" evidence="8">
    <location>
        <begin position="1"/>
        <end position="20"/>
    </location>
</feature>
<dbReference type="Proteomes" id="UP000295636">
    <property type="component" value="Unassembled WGS sequence"/>
</dbReference>
<feature type="transmembrane region" description="Helical" evidence="7">
    <location>
        <begin position="127"/>
        <end position="147"/>
    </location>
</feature>
<keyword evidence="11" id="KW-1185">Reference proteome</keyword>
<dbReference type="OrthoDB" id="152280at2"/>
<comment type="subcellular location">
    <subcellularLocation>
        <location evidence="1 7">Cell membrane</location>
        <topology evidence="1 7">Multi-pass membrane protein</topology>
    </subcellularLocation>
</comment>
<dbReference type="GO" id="GO:0005886">
    <property type="term" value="C:plasma membrane"/>
    <property type="evidence" value="ECO:0007669"/>
    <property type="project" value="UniProtKB-SubCell"/>
</dbReference>
<dbReference type="PANTHER" id="PTHR30193:SF37">
    <property type="entry name" value="INNER MEMBRANE ABC TRANSPORTER PERMEASE PROTEIN YCJO"/>
    <property type="match status" value="1"/>
</dbReference>
<comment type="similarity">
    <text evidence="7">Belongs to the binding-protein-dependent transport system permease family.</text>
</comment>
<evidence type="ECO:0000256" key="5">
    <source>
        <dbReference type="ARBA" id="ARBA00022989"/>
    </source>
</evidence>